<protein>
    <submittedName>
        <fullName evidence="7">Formate/nitrite transporter family protein</fullName>
    </submittedName>
</protein>
<dbReference type="GO" id="GO:0005886">
    <property type="term" value="C:plasma membrane"/>
    <property type="evidence" value="ECO:0007669"/>
    <property type="project" value="TreeGrafter"/>
</dbReference>
<dbReference type="Gene3D" id="1.20.1080.10">
    <property type="entry name" value="Glycerol uptake facilitator protein"/>
    <property type="match status" value="1"/>
</dbReference>
<feature type="transmembrane region" description="Helical" evidence="6">
    <location>
        <begin position="196"/>
        <end position="218"/>
    </location>
</feature>
<reference evidence="7 8" key="1">
    <citation type="submission" date="2019-06" db="EMBL/GenBank/DDBJ databases">
        <title>Paenimaribius caenipelagi gen. nov., sp. nov., isolated from a tidal flat.</title>
        <authorList>
            <person name="Yoon J.-H."/>
        </authorList>
    </citation>
    <scope>NUCLEOTIDE SEQUENCE [LARGE SCALE GENOMIC DNA]</scope>
    <source>
        <strain evidence="7 8">JBTF-M29</strain>
    </source>
</reference>
<keyword evidence="3 6" id="KW-1133">Transmembrane helix</keyword>
<comment type="similarity">
    <text evidence="5">Belongs to the FNT transporter (TC 1.A.16) family.</text>
</comment>
<keyword evidence="2 6" id="KW-0812">Transmembrane</keyword>
<proteinExistence type="inferred from homology"/>
<keyword evidence="8" id="KW-1185">Reference proteome</keyword>
<dbReference type="InterPro" id="IPR000292">
    <property type="entry name" value="For/NO2_transpt"/>
</dbReference>
<gene>
    <name evidence="7" type="ORF">FEV53_19425</name>
</gene>
<dbReference type="PANTHER" id="PTHR30520:SF6">
    <property type="entry name" value="FORMATE_NITRATE FAMILY TRANSPORTER (EUROFUNG)"/>
    <property type="match status" value="1"/>
</dbReference>
<comment type="subcellular location">
    <subcellularLocation>
        <location evidence="1">Membrane</location>
        <topology evidence="1">Multi-pass membrane protein</topology>
    </subcellularLocation>
</comment>
<sequence length="278" mass="29734">MSYIPPSEFVSHAITAGEKKAKSSAKDVLLRSFMAGAILAVAAVFAVTISTQTGVPIVGAILFPVGFCMLYLMGYDLVTGIFVLLPLAYLSGDKGVSISDVVRGIVLAFVGNFVGAFSVAIMTATVFTNGFTTPPSIVGETLAEIGKSRTVGYKENGMGGMVTIFLRGVFCNWMVSLGVIGAFVSTSVAGKVIAMWMPIMLFFAMTFEHSVVNMYLFPTALLLGGDFSVLDYLIWNEIPVLIGNFFGGLIFTALPLFVLYSPSKKKMSKEESEMPLTI</sequence>
<evidence type="ECO:0000256" key="1">
    <source>
        <dbReference type="ARBA" id="ARBA00004141"/>
    </source>
</evidence>
<evidence type="ECO:0000256" key="4">
    <source>
        <dbReference type="ARBA" id="ARBA00023136"/>
    </source>
</evidence>
<dbReference type="RefSeq" id="WP_142836317.1">
    <property type="nucleotide sequence ID" value="NZ_VFSV01000086.1"/>
</dbReference>
<dbReference type="PANTHER" id="PTHR30520">
    <property type="entry name" value="FORMATE TRANSPORTER-RELATED"/>
    <property type="match status" value="1"/>
</dbReference>
<keyword evidence="4 6" id="KW-0472">Membrane</keyword>
<feature type="transmembrane region" description="Helical" evidence="6">
    <location>
        <begin position="61"/>
        <end position="89"/>
    </location>
</feature>
<evidence type="ECO:0000313" key="8">
    <source>
        <dbReference type="Proteomes" id="UP000318590"/>
    </source>
</evidence>
<feature type="transmembrane region" description="Helical" evidence="6">
    <location>
        <begin position="238"/>
        <end position="260"/>
    </location>
</feature>
<dbReference type="Proteomes" id="UP000318590">
    <property type="component" value="Unassembled WGS sequence"/>
</dbReference>
<dbReference type="GO" id="GO:0015499">
    <property type="term" value="F:formate transmembrane transporter activity"/>
    <property type="evidence" value="ECO:0007669"/>
    <property type="project" value="TreeGrafter"/>
</dbReference>
<evidence type="ECO:0000256" key="3">
    <source>
        <dbReference type="ARBA" id="ARBA00022989"/>
    </source>
</evidence>
<feature type="transmembrane region" description="Helical" evidence="6">
    <location>
        <begin position="164"/>
        <end position="184"/>
    </location>
</feature>
<feature type="transmembrane region" description="Helical" evidence="6">
    <location>
        <begin position="101"/>
        <end position="127"/>
    </location>
</feature>
<evidence type="ECO:0000256" key="5">
    <source>
        <dbReference type="ARBA" id="ARBA00049660"/>
    </source>
</evidence>
<dbReference type="EMBL" id="VFSV01000086">
    <property type="protein sequence ID" value="TRD14167.1"/>
    <property type="molecule type" value="Genomic_DNA"/>
</dbReference>
<dbReference type="OrthoDB" id="9786493at2"/>
<dbReference type="Pfam" id="PF01226">
    <property type="entry name" value="Form_Nir_trans"/>
    <property type="match status" value="1"/>
</dbReference>
<dbReference type="InterPro" id="IPR023271">
    <property type="entry name" value="Aquaporin-like"/>
</dbReference>
<feature type="transmembrane region" description="Helical" evidence="6">
    <location>
        <begin position="28"/>
        <end position="49"/>
    </location>
</feature>
<evidence type="ECO:0000256" key="6">
    <source>
        <dbReference type="SAM" id="Phobius"/>
    </source>
</evidence>
<organism evidence="7 8">
    <name type="scientific">Palleronia caenipelagi</name>
    <dbReference type="NCBI Taxonomy" id="2489174"/>
    <lineage>
        <taxon>Bacteria</taxon>
        <taxon>Pseudomonadati</taxon>
        <taxon>Pseudomonadota</taxon>
        <taxon>Alphaproteobacteria</taxon>
        <taxon>Rhodobacterales</taxon>
        <taxon>Roseobacteraceae</taxon>
        <taxon>Palleronia</taxon>
    </lineage>
</organism>
<evidence type="ECO:0000313" key="7">
    <source>
        <dbReference type="EMBL" id="TRD14167.1"/>
    </source>
</evidence>
<name>A0A547PJ55_9RHOB</name>
<comment type="caution">
    <text evidence="7">The sequence shown here is derived from an EMBL/GenBank/DDBJ whole genome shotgun (WGS) entry which is preliminary data.</text>
</comment>
<accession>A0A547PJ55</accession>
<dbReference type="AlphaFoldDB" id="A0A547PJ55"/>
<evidence type="ECO:0000256" key="2">
    <source>
        <dbReference type="ARBA" id="ARBA00022692"/>
    </source>
</evidence>